<keyword evidence="4" id="KW-1185">Reference proteome</keyword>
<feature type="region of interest" description="Disordered" evidence="1">
    <location>
        <begin position="1"/>
        <end position="24"/>
    </location>
</feature>
<dbReference type="STRING" id="1184151.AW736_17540"/>
<proteinExistence type="predicted"/>
<evidence type="ECO:0000256" key="1">
    <source>
        <dbReference type="SAM" id="MobiDB-lite"/>
    </source>
</evidence>
<evidence type="ECO:0000259" key="2">
    <source>
        <dbReference type="Pfam" id="PF04028"/>
    </source>
</evidence>
<protein>
    <recommendedName>
        <fullName evidence="2">DUF374 domain-containing protein</fullName>
    </recommendedName>
</protein>
<feature type="domain" description="DUF374" evidence="2">
    <location>
        <begin position="92"/>
        <end position="157"/>
    </location>
</feature>
<comment type="caution">
    <text evidence="3">The sequence shown here is derived from an EMBL/GenBank/DDBJ whole genome shotgun (WGS) entry which is preliminary data.</text>
</comment>
<dbReference type="Pfam" id="PF04028">
    <property type="entry name" value="DUF374"/>
    <property type="match status" value="1"/>
</dbReference>
<dbReference type="Proteomes" id="UP000078486">
    <property type="component" value="Unassembled WGS sequence"/>
</dbReference>
<gene>
    <name evidence="3" type="ORF">AW736_17540</name>
</gene>
<reference evidence="3 4" key="1">
    <citation type="submission" date="2016-01" db="EMBL/GenBank/DDBJ databases">
        <title>High potential of lignocellulose degradation of a new Verrucomicrobia species.</title>
        <authorList>
            <person name="Wang Y."/>
            <person name="Shi Y."/>
            <person name="Qiu Z."/>
            <person name="Liu S."/>
            <person name="Yang H."/>
        </authorList>
    </citation>
    <scope>NUCLEOTIDE SEQUENCE [LARGE SCALE GENOMIC DNA]</scope>
    <source>
        <strain evidence="3 4">TSB47</strain>
    </source>
</reference>
<organism evidence="3 4">
    <name type="scientific">Termitidicoccus mucosus</name>
    <dbReference type="NCBI Taxonomy" id="1184151"/>
    <lineage>
        <taxon>Bacteria</taxon>
        <taxon>Pseudomonadati</taxon>
        <taxon>Verrucomicrobiota</taxon>
        <taxon>Opitutia</taxon>
        <taxon>Opitutales</taxon>
        <taxon>Opitutaceae</taxon>
        <taxon>Termitidicoccus</taxon>
    </lineage>
</organism>
<dbReference type="AlphaFoldDB" id="A0A178IFN7"/>
<dbReference type="RefSeq" id="WP_334319497.1">
    <property type="nucleotide sequence ID" value="NZ_CP109796.1"/>
</dbReference>
<dbReference type="CDD" id="cd07983">
    <property type="entry name" value="LPLAT_DUF374-like"/>
    <property type="match status" value="1"/>
</dbReference>
<sequence length="249" mass="27928">MNKHYATITKNPALQPQDDAEGEGSDAVHRITGWRRFFLWPLSVVIRLWTATLRIELSAEARRHLEKNDEPLAIIFWHNRLFVIGEIYKRHRRPRSIYGLVSGSKDGAWLAEFFDFVGIKTVRGSSTHNPRGSVSALVRVMREGHDIGITPDGPRGPLHDFKGGGLIVARRVGAPVLLLGQAFESAWRLRSWDRFYLPRPFSRIRIYCMLVPASELGAREAGAAGMLRLRLLAISPDGVESGTAERAVV</sequence>
<evidence type="ECO:0000313" key="4">
    <source>
        <dbReference type="Proteomes" id="UP000078486"/>
    </source>
</evidence>
<name>A0A178IFN7_9BACT</name>
<dbReference type="InterPro" id="IPR007172">
    <property type="entry name" value="DUF374"/>
</dbReference>
<evidence type="ECO:0000313" key="3">
    <source>
        <dbReference type="EMBL" id="OAM88820.1"/>
    </source>
</evidence>
<accession>A0A178IFN7</accession>
<dbReference type="EMBL" id="LRRQ01000119">
    <property type="protein sequence ID" value="OAM88820.1"/>
    <property type="molecule type" value="Genomic_DNA"/>
</dbReference>